<reference evidence="1" key="2">
    <citation type="submission" date="2020-11" db="EMBL/GenBank/DDBJ databases">
        <authorList>
            <person name="McCartney M.A."/>
            <person name="Auch B."/>
            <person name="Kono T."/>
            <person name="Mallez S."/>
            <person name="Becker A."/>
            <person name="Gohl D.M."/>
            <person name="Silverstein K.A.T."/>
            <person name="Koren S."/>
            <person name="Bechman K.B."/>
            <person name="Herman A."/>
            <person name="Abrahante J.E."/>
            <person name="Garbe J."/>
        </authorList>
    </citation>
    <scope>NUCLEOTIDE SEQUENCE</scope>
    <source>
        <strain evidence="1">Duluth1</strain>
        <tissue evidence="1">Whole animal</tissue>
    </source>
</reference>
<gene>
    <name evidence="1" type="ORF">DPMN_175208</name>
</gene>
<evidence type="ECO:0000313" key="1">
    <source>
        <dbReference type="EMBL" id="KAH3773837.1"/>
    </source>
</evidence>
<dbReference type="EMBL" id="JAIWYP010000009">
    <property type="protein sequence ID" value="KAH3773837.1"/>
    <property type="molecule type" value="Genomic_DNA"/>
</dbReference>
<evidence type="ECO:0000313" key="2">
    <source>
        <dbReference type="Proteomes" id="UP000828390"/>
    </source>
</evidence>
<dbReference type="Proteomes" id="UP000828390">
    <property type="component" value="Unassembled WGS sequence"/>
</dbReference>
<sequence>MGRDLDYGRFDIYWAGQRAEPRGMPDLNLPGETCAEFNEFCVTRKFLLNENANDISSAVKSTISFIRGDVHQWKLLMLKFVEGARFIMFE</sequence>
<name>A0A9D4E8W9_DREPO</name>
<keyword evidence="2" id="KW-1185">Reference proteome</keyword>
<organism evidence="1 2">
    <name type="scientific">Dreissena polymorpha</name>
    <name type="common">Zebra mussel</name>
    <name type="synonym">Mytilus polymorpha</name>
    <dbReference type="NCBI Taxonomy" id="45954"/>
    <lineage>
        <taxon>Eukaryota</taxon>
        <taxon>Metazoa</taxon>
        <taxon>Spiralia</taxon>
        <taxon>Lophotrochozoa</taxon>
        <taxon>Mollusca</taxon>
        <taxon>Bivalvia</taxon>
        <taxon>Autobranchia</taxon>
        <taxon>Heteroconchia</taxon>
        <taxon>Euheterodonta</taxon>
        <taxon>Imparidentia</taxon>
        <taxon>Neoheterodontei</taxon>
        <taxon>Myida</taxon>
        <taxon>Dreissenoidea</taxon>
        <taxon>Dreissenidae</taxon>
        <taxon>Dreissena</taxon>
    </lineage>
</organism>
<reference evidence="1" key="1">
    <citation type="journal article" date="2019" name="bioRxiv">
        <title>The Genome of the Zebra Mussel, Dreissena polymorpha: A Resource for Invasive Species Research.</title>
        <authorList>
            <person name="McCartney M.A."/>
            <person name="Auch B."/>
            <person name="Kono T."/>
            <person name="Mallez S."/>
            <person name="Zhang Y."/>
            <person name="Obille A."/>
            <person name="Becker A."/>
            <person name="Abrahante J.E."/>
            <person name="Garbe J."/>
            <person name="Badalamenti J.P."/>
            <person name="Herman A."/>
            <person name="Mangelson H."/>
            <person name="Liachko I."/>
            <person name="Sullivan S."/>
            <person name="Sone E.D."/>
            <person name="Koren S."/>
            <person name="Silverstein K.A.T."/>
            <person name="Beckman K.B."/>
            <person name="Gohl D.M."/>
        </authorList>
    </citation>
    <scope>NUCLEOTIDE SEQUENCE</scope>
    <source>
        <strain evidence="1">Duluth1</strain>
        <tissue evidence="1">Whole animal</tissue>
    </source>
</reference>
<comment type="caution">
    <text evidence="1">The sequence shown here is derived from an EMBL/GenBank/DDBJ whole genome shotgun (WGS) entry which is preliminary data.</text>
</comment>
<dbReference type="AlphaFoldDB" id="A0A9D4E8W9"/>
<accession>A0A9D4E8W9</accession>
<proteinExistence type="predicted"/>
<protein>
    <submittedName>
        <fullName evidence="1">Uncharacterized protein</fullName>
    </submittedName>
</protein>